<dbReference type="InterPro" id="IPR043767">
    <property type="entry name" value="DUF5713"/>
</dbReference>
<gene>
    <name evidence="1" type="ORF">GCM10007100_39850</name>
</gene>
<reference evidence="1" key="2">
    <citation type="submission" date="2020-09" db="EMBL/GenBank/DDBJ databases">
        <authorList>
            <person name="Sun Q."/>
            <person name="Kim S."/>
        </authorList>
    </citation>
    <scope>NUCLEOTIDE SEQUENCE</scope>
    <source>
        <strain evidence="1">KCTC 12988</strain>
    </source>
</reference>
<comment type="caution">
    <text evidence="1">The sequence shown here is derived from an EMBL/GenBank/DDBJ whole genome shotgun (WGS) entry which is preliminary data.</text>
</comment>
<evidence type="ECO:0000313" key="1">
    <source>
        <dbReference type="EMBL" id="GHC67757.1"/>
    </source>
</evidence>
<keyword evidence="2" id="KW-1185">Reference proteome</keyword>
<dbReference type="AlphaFoldDB" id="A0A918TYH9"/>
<organism evidence="1 2">
    <name type="scientific">Roseibacillus persicicus</name>
    <dbReference type="NCBI Taxonomy" id="454148"/>
    <lineage>
        <taxon>Bacteria</taxon>
        <taxon>Pseudomonadati</taxon>
        <taxon>Verrucomicrobiota</taxon>
        <taxon>Verrucomicrobiia</taxon>
        <taxon>Verrucomicrobiales</taxon>
        <taxon>Verrucomicrobiaceae</taxon>
        <taxon>Roseibacillus</taxon>
    </lineage>
</organism>
<proteinExistence type="predicted"/>
<accession>A0A918TYH9</accession>
<protein>
    <submittedName>
        <fullName evidence="1">Uncharacterized protein</fullName>
    </submittedName>
</protein>
<dbReference type="Pfam" id="PF18977">
    <property type="entry name" value="DUF5713"/>
    <property type="match status" value="1"/>
</dbReference>
<reference evidence="1" key="1">
    <citation type="journal article" date="2014" name="Int. J. Syst. Evol. Microbiol.">
        <title>Complete genome sequence of Corynebacterium casei LMG S-19264T (=DSM 44701T), isolated from a smear-ripened cheese.</title>
        <authorList>
            <consortium name="US DOE Joint Genome Institute (JGI-PGF)"/>
            <person name="Walter F."/>
            <person name="Albersmeier A."/>
            <person name="Kalinowski J."/>
            <person name="Ruckert C."/>
        </authorList>
    </citation>
    <scope>NUCLEOTIDE SEQUENCE</scope>
    <source>
        <strain evidence="1">KCTC 12988</strain>
    </source>
</reference>
<dbReference type="Proteomes" id="UP000644507">
    <property type="component" value="Unassembled WGS sequence"/>
</dbReference>
<dbReference type="EMBL" id="BMXI01000027">
    <property type="protein sequence ID" value="GHC67757.1"/>
    <property type="molecule type" value="Genomic_DNA"/>
</dbReference>
<sequence>MQIESKTPSTEADIFELTHAATERINDLAGVFEENKGKLETGARKALGEDYAFIVKT</sequence>
<name>A0A918TYH9_9BACT</name>
<evidence type="ECO:0000313" key="2">
    <source>
        <dbReference type="Proteomes" id="UP000644507"/>
    </source>
</evidence>